<name>A0A5E4VAX6_9BURK</name>
<accession>A0A5E4VAX6</accession>
<sequence>MAIKEDRRAALRTFGVAAGAAILSVSGQSEAKSADAASLLPNGAGSLRQLMHRLAAAPRRRDLKTVPMILQSPDQWDHEALTEVLTYRSSRRQVWDNVDIGGPWLNLMRNSLNAQIWSFKHPEFLVVSSTHGTANLALLDQAIWDKYGIAKLTSGKFQTNTLLLETPSGAMDPHDYENNEGAFSSRDNSIAALLRRGVVFISCHNALWELAEKLIASGNNPDKLPVTALAAELTNHVIPEAIVVPGAVATQLELQSVGFQYSK</sequence>
<dbReference type="RefSeq" id="WP_150697327.1">
    <property type="nucleotide sequence ID" value="NZ_CABPRZ010000009.1"/>
</dbReference>
<dbReference type="EMBL" id="CABPRZ010000009">
    <property type="protein sequence ID" value="VVE08724.1"/>
    <property type="molecule type" value="Genomic_DNA"/>
</dbReference>
<dbReference type="InterPro" id="IPR006311">
    <property type="entry name" value="TAT_signal"/>
</dbReference>
<keyword evidence="2" id="KW-1185">Reference proteome</keyword>
<evidence type="ECO:0000313" key="2">
    <source>
        <dbReference type="Proteomes" id="UP000414233"/>
    </source>
</evidence>
<dbReference type="Proteomes" id="UP000414233">
    <property type="component" value="Unassembled WGS sequence"/>
</dbReference>
<protein>
    <recommendedName>
        <fullName evidence="3">Transcriptional initiation protein Tat</fullName>
    </recommendedName>
</protein>
<reference evidence="1 2" key="1">
    <citation type="submission" date="2019-08" db="EMBL/GenBank/DDBJ databases">
        <authorList>
            <person name="Peeters C."/>
        </authorList>
    </citation>
    <scope>NUCLEOTIDE SEQUENCE [LARGE SCALE GENOMIC DNA]</scope>
    <source>
        <strain evidence="1 2">LMG 30175</strain>
    </source>
</reference>
<evidence type="ECO:0000313" key="1">
    <source>
        <dbReference type="EMBL" id="VVE08724.1"/>
    </source>
</evidence>
<dbReference type="AlphaFoldDB" id="A0A5E4VAX6"/>
<organism evidence="1 2">
    <name type="scientific">Pandoraea terrae</name>
    <dbReference type="NCBI Taxonomy" id="1537710"/>
    <lineage>
        <taxon>Bacteria</taxon>
        <taxon>Pseudomonadati</taxon>
        <taxon>Pseudomonadota</taxon>
        <taxon>Betaproteobacteria</taxon>
        <taxon>Burkholderiales</taxon>
        <taxon>Burkholderiaceae</taxon>
        <taxon>Pandoraea</taxon>
    </lineage>
</organism>
<gene>
    <name evidence="1" type="ORF">PTE30175_02446</name>
</gene>
<dbReference type="OrthoDB" id="9151693at2"/>
<proteinExistence type="predicted"/>
<evidence type="ECO:0008006" key="3">
    <source>
        <dbReference type="Google" id="ProtNLM"/>
    </source>
</evidence>
<dbReference type="PROSITE" id="PS51318">
    <property type="entry name" value="TAT"/>
    <property type="match status" value="1"/>
</dbReference>